<feature type="transmembrane region" description="Helical" evidence="1">
    <location>
        <begin position="198"/>
        <end position="220"/>
    </location>
</feature>
<gene>
    <name evidence="2" type="ORF">ACETAC_07880</name>
</gene>
<dbReference type="NCBIfam" id="TIGR01906">
    <property type="entry name" value="integ_TIGR01906"/>
    <property type="match status" value="1"/>
</dbReference>
<evidence type="ECO:0000256" key="1">
    <source>
        <dbReference type="SAM" id="Phobius"/>
    </source>
</evidence>
<keyword evidence="1" id="KW-1133">Transmembrane helix</keyword>
<evidence type="ECO:0000313" key="3">
    <source>
        <dbReference type="Proteomes" id="UP000671913"/>
    </source>
</evidence>
<dbReference type="InterPro" id="IPR010178">
    <property type="entry name" value="Lit"/>
</dbReference>
<evidence type="ECO:0000313" key="2">
    <source>
        <dbReference type="EMBL" id="QSZ26802.1"/>
    </source>
</evidence>
<dbReference type="KEGG" id="aaut:ACETAC_07880"/>
<dbReference type="RefSeq" id="WP_284679487.1">
    <property type="nucleotide sequence ID" value="NZ_CP060096.1"/>
</dbReference>
<dbReference type="Proteomes" id="UP000671913">
    <property type="component" value="Chromosome"/>
</dbReference>
<dbReference type="AlphaFoldDB" id="A0A975GA52"/>
<keyword evidence="1" id="KW-0472">Membrane</keyword>
<proteinExistence type="predicted"/>
<protein>
    <submittedName>
        <fullName evidence="2">TIGR01906 family membrane protein</fullName>
    </submittedName>
</protein>
<dbReference type="Pfam" id="PF07314">
    <property type="entry name" value="Lit"/>
    <property type="match status" value="1"/>
</dbReference>
<dbReference type="EMBL" id="CP060096">
    <property type="protein sequence ID" value="QSZ26802.1"/>
    <property type="molecule type" value="Genomic_DNA"/>
</dbReference>
<feature type="transmembrane region" description="Helical" evidence="1">
    <location>
        <begin position="7"/>
        <end position="29"/>
    </location>
</feature>
<sequence length="228" mass="27087">MRSLNNIIAISITILLSICIILTNLQFVAFNNDFYQREFEKYKVENTTGMDINQLKKTAVRIQDYLSYKVDNLQTDTVIYEKKTKLFNDRELKHMEDVRILFKKGFFLRNISVAAIFLLILLMYFINKRLLYNLFNSLFTGMLWMLCIVVVGVIIISLNFNMWFTYFHLYFFNNNLWQFDVARDKLIQMLPEGFFSDAVYLAAKNSIITFGFILAILYFVKRKLLKPD</sequence>
<reference evidence="2" key="1">
    <citation type="submission" date="2020-08" db="EMBL/GenBank/DDBJ databases">
        <title>Genomic insights into the carbon and energy metabolism of the first obligate autotrophic acetogenic bacterium Aceticella autotrophica gen. nov., sp. nov.</title>
        <authorList>
            <person name="Toshchakov S.V."/>
            <person name="Elcheninov A.G."/>
            <person name="Kublanov I.V."/>
            <person name="Frolov E.N."/>
            <person name="Lebedinsky A.V."/>
        </authorList>
    </citation>
    <scope>NUCLEOTIDE SEQUENCE</scope>
    <source>
        <strain evidence="2">3443-3Ac</strain>
    </source>
</reference>
<keyword evidence="1" id="KW-0812">Transmembrane</keyword>
<accession>A0A975GA52</accession>
<organism evidence="2 3">
    <name type="scientific">Aceticella autotrophica</name>
    <dbReference type="NCBI Taxonomy" id="2755338"/>
    <lineage>
        <taxon>Bacteria</taxon>
        <taxon>Bacillati</taxon>
        <taxon>Bacillota</taxon>
        <taxon>Clostridia</taxon>
        <taxon>Thermoanaerobacterales</taxon>
        <taxon>Thermoanaerobacteraceae</taxon>
        <taxon>Aceticella</taxon>
    </lineage>
</organism>
<feature type="transmembrane region" description="Helical" evidence="1">
    <location>
        <begin position="138"/>
        <end position="160"/>
    </location>
</feature>
<name>A0A975GA52_9THEO</name>
<keyword evidence="3" id="KW-1185">Reference proteome</keyword>
<feature type="transmembrane region" description="Helical" evidence="1">
    <location>
        <begin position="106"/>
        <end position="126"/>
    </location>
</feature>